<accession>X1S5F8</accession>
<proteinExistence type="predicted"/>
<organism evidence="1">
    <name type="scientific">marine sediment metagenome</name>
    <dbReference type="NCBI Taxonomy" id="412755"/>
    <lineage>
        <taxon>unclassified sequences</taxon>
        <taxon>metagenomes</taxon>
        <taxon>ecological metagenomes</taxon>
    </lineage>
</organism>
<sequence>AEFALHEKKNIIEKKLFKNQITNRQEQRYFITELGIEMLNEEHIDTSETFYFNELNSYISQLSDLVNFYKEIGVADSIIYQILKITSKVGENFYILEKDKDFYLTLFYIFLNSVSTRDFKFEIDEFCKHYDVKRLRIDFYVDKIMSNNLGYYIFTRGDDIFFFHADDIIGTTTLRLIKDRLIKEIIHINLDGYRKIYDLDKMAEKIAENLVKMNLIWEPDEDAKIGGIREPFEMLIEKMLIKKALDMGFSRPFLMDIILQSEKMRKAKRGVKSLIDIIEG</sequence>
<feature type="non-terminal residue" evidence="1">
    <location>
        <position position="280"/>
    </location>
</feature>
<feature type="non-terminal residue" evidence="1">
    <location>
        <position position="1"/>
    </location>
</feature>
<gene>
    <name evidence="1" type="ORF">S12H4_10385</name>
</gene>
<evidence type="ECO:0000313" key="1">
    <source>
        <dbReference type="EMBL" id="GAI63014.1"/>
    </source>
</evidence>
<dbReference type="AlphaFoldDB" id="X1S5F8"/>
<comment type="caution">
    <text evidence="1">The sequence shown here is derived from an EMBL/GenBank/DDBJ whole genome shotgun (WGS) entry which is preliminary data.</text>
</comment>
<reference evidence="1" key="1">
    <citation type="journal article" date="2014" name="Front. Microbiol.">
        <title>High frequency of phylogenetically diverse reductive dehalogenase-homologous genes in deep subseafloor sedimentary metagenomes.</title>
        <authorList>
            <person name="Kawai M."/>
            <person name="Futagami T."/>
            <person name="Toyoda A."/>
            <person name="Takaki Y."/>
            <person name="Nishi S."/>
            <person name="Hori S."/>
            <person name="Arai W."/>
            <person name="Tsubouchi T."/>
            <person name="Morono Y."/>
            <person name="Uchiyama I."/>
            <person name="Ito T."/>
            <person name="Fujiyama A."/>
            <person name="Inagaki F."/>
            <person name="Takami H."/>
        </authorList>
    </citation>
    <scope>NUCLEOTIDE SEQUENCE</scope>
    <source>
        <strain evidence="1">Expedition CK06-06</strain>
    </source>
</reference>
<protein>
    <submittedName>
        <fullName evidence="1">Uncharacterized protein</fullName>
    </submittedName>
</protein>
<dbReference type="EMBL" id="BARW01004430">
    <property type="protein sequence ID" value="GAI63014.1"/>
    <property type="molecule type" value="Genomic_DNA"/>
</dbReference>
<name>X1S5F8_9ZZZZ</name>